<name>A0AAI8YV98_9PEZI</name>
<evidence type="ECO:0000256" key="3">
    <source>
        <dbReference type="ARBA" id="ARBA00022989"/>
    </source>
</evidence>
<dbReference type="InterPro" id="IPR045863">
    <property type="entry name" value="CorA_TM1_TM2"/>
</dbReference>
<reference evidence="7" key="1">
    <citation type="submission" date="2023-11" db="EMBL/GenBank/DDBJ databases">
        <authorList>
            <person name="Alioto T."/>
            <person name="Alioto T."/>
            <person name="Gomez Garrido J."/>
        </authorList>
    </citation>
    <scope>NUCLEOTIDE SEQUENCE</scope>
</reference>
<keyword evidence="8" id="KW-1185">Reference proteome</keyword>
<dbReference type="Gene3D" id="1.20.58.340">
    <property type="entry name" value="Magnesium transport protein CorA, transmembrane region"/>
    <property type="match status" value="1"/>
</dbReference>
<dbReference type="AlphaFoldDB" id="A0AAI8YV98"/>
<protein>
    <submittedName>
        <fullName evidence="7">Uncharacterized protein</fullName>
    </submittedName>
</protein>
<proteinExistence type="predicted"/>
<evidence type="ECO:0000256" key="2">
    <source>
        <dbReference type="ARBA" id="ARBA00022692"/>
    </source>
</evidence>
<evidence type="ECO:0000313" key="8">
    <source>
        <dbReference type="Proteomes" id="UP001296104"/>
    </source>
</evidence>
<dbReference type="Pfam" id="PF01544">
    <property type="entry name" value="CorA"/>
    <property type="match status" value="1"/>
</dbReference>
<dbReference type="GO" id="GO:0016020">
    <property type="term" value="C:membrane"/>
    <property type="evidence" value="ECO:0007669"/>
    <property type="project" value="UniProtKB-SubCell"/>
</dbReference>
<evidence type="ECO:0000313" key="7">
    <source>
        <dbReference type="EMBL" id="CAK3911373.1"/>
    </source>
</evidence>
<evidence type="ECO:0000256" key="6">
    <source>
        <dbReference type="SAM" id="SignalP"/>
    </source>
</evidence>
<accession>A0AAI8YV98</accession>
<sequence>MAEQLLCDTGLLLTLAYLFQLHYVSEMPSTWSSTMSEALTLTKSDPKCESNRSWLDGLQSLSSAWPAIKGFLERTQDTAPRKTVKEQTWKRFGRIPGRCALLTFQEKHVEEQAFQSPDDLAKYLDANPTQQNSGLCRLWILEDLDLRWVEVLGSRLRVDPLVFSEQTNTFNFTVTRALPSLVRPIKAFTLRYFEFRQLRDENSIQTHTNQTTFALNARRIERWRDIDSPNFKCKWRHSLARRCASFWTNEKKGISGWDAVMLVDPAFDSFPHEGTHVPEVCTILQDPTTHNRLDALWTARNKGMMVPTKDTSVAYHGGSHTFTESTLDLDTARARQLVDEGRKLSSPLDEVVLHWTRVADPELISEARTHSVNSVHYLLKYIANLWVHQLDLVQSTIAQSEYFSEDYQASVDINTTSEEWRKKLREVLRATADINSLRRQMMHFDHHLTLNLERLGIILGAESIDPAAPNAIREAQMDFIHIHTRLRPFIARAMALDKTANELANLHANFKSIQYSELGLALSVFASVVFPATLVSSMLSMGNDYLPGQGRFWVFWAISVPVVFLVAMSLVFSRYLKTYFKAKIGQVFKKAA</sequence>
<comment type="caution">
    <text evidence="7">The sequence shown here is derived from an EMBL/GenBank/DDBJ whole genome shotgun (WGS) entry which is preliminary data.</text>
</comment>
<dbReference type="GO" id="GO:0046873">
    <property type="term" value="F:metal ion transmembrane transporter activity"/>
    <property type="evidence" value="ECO:0007669"/>
    <property type="project" value="InterPro"/>
</dbReference>
<dbReference type="InterPro" id="IPR002523">
    <property type="entry name" value="MgTranspt_CorA/ZnTranspt_ZntB"/>
</dbReference>
<feature type="transmembrane region" description="Helical" evidence="5">
    <location>
        <begin position="518"/>
        <end position="541"/>
    </location>
</feature>
<organism evidence="7 8">
    <name type="scientific">Lecanosticta acicola</name>
    <dbReference type="NCBI Taxonomy" id="111012"/>
    <lineage>
        <taxon>Eukaryota</taxon>
        <taxon>Fungi</taxon>
        <taxon>Dikarya</taxon>
        <taxon>Ascomycota</taxon>
        <taxon>Pezizomycotina</taxon>
        <taxon>Dothideomycetes</taxon>
        <taxon>Dothideomycetidae</taxon>
        <taxon>Mycosphaerellales</taxon>
        <taxon>Mycosphaerellaceae</taxon>
        <taxon>Lecanosticta</taxon>
    </lineage>
</organism>
<keyword evidence="4 5" id="KW-0472">Membrane</keyword>
<gene>
    <name evidence="7" type="ORF">LECACI_7A002621</name>
</gene>
<feature type="chain" id="PRO_5042514549" evidence="6">
    <location>
        <begin position="27"/>
        <end position="592"/>
    </location>
</feature>
<dbReference type="SUPFAM" id="SSF144083">
    <property type="entry name" value="Magnesium transport protein CorA, transmembrane region"/>
    <property type="match status" value="1"/>
</dbReference>
<comment type="subcellular location">
    <subcellularLocation>
        <location evidence="1">Membrane</location>
        <topology evidence="1">Multi-pass membrane protein</topology>
    </subcellularLocation>
</comment>
<keyword evidence="6" id="KW-0732">Signal</keyword>
<keyword evidence="3 5" id="KW-1133">Transmembrane helix</keyword>
<evidence type="ECO:0000256" key="4">
    <source>
        <dbReference type="ARBA" id="ARBA00023136"/>
    </source>
</evidence>
<evidence type="ECO:0000256" key="5">
    <source>
        <dbReference type="SAM" id="Phobius"/>
    </source>
</evidence>
<keyword evidence="2 5" id="KW-0812">Transmembrane</keyword>
<feature type="transmembrane region" description="Helical" evidence="5">
    <location>
        <begin position="553"/>
        <end position="573"/>
    </location>
</feature>
<dbReference type="EMBL" id="CAVMBE010000012">
    <property type="protein sequence ID" value="CAK3911373.1"/>
    <property type="molecule type" value="Genomic_DNA"/>
</dbReference>
<feature type="signal peptide" evidence="6">
    <location>
        <begin position="1"/>
        <end position="26"/>
    </location>
</feature>
<dbReference type="Proteomes" id="UP001296104">
    <property type="component" value="Unassembled WGS sequence"/>
</dbReference>
<evidence type="ECO:0000256" key="1">
    <source>
        <dbReference type="ARBA" id="ARBA00004141"/>
    </source>
</evidence>